<dbReference type="PANTHER" id="PTHR37953">
    <property type="entry name" value="UPF0127 PROTEIN MJ1496"/>
    <property type="match status" value="1"/>
</dbReference>
<dbReference type="InterPro" id="IPR038695">
    <property type="entry name" value="Saro_0823-like_sf"/>
</dbReference>
<feature type="signal peptide" evidence="1">
    <location>
        <begin position="1"/>
        <end position="18"/>
    </location>
</feature>
<evidence type="ECO:0000313" key="2">
    <source>
        <dbReference type="EMBL" id="TRW50515.1"/>
    </source>
</evidence>
<organism evidence="2 3">
    <name type="scientific">Aliidiomarina halalkaliphila</name>
    <dbReference type="NCBI Taxonomy" id="2593535"/>
    <lineage>
        <taxon>Bacteria</taxon>
        <taxon>Pseudomonadati</taxon>
        <taxon>Pseudomonadota</taxon>
        <taxon>Gammaproteobacteria</taxon>
        <taxon>Alteromonadales</taxon>
        <taxon>Idiomarinaceae</taxon>
        <taxon>Aliidiomarina</taxon>
    </lineage>
</organism>
<dbReference type="EMBL" id="VJWL01000001">
    <property type="protein sequence ID" value="TRW50515.1"/>
    <property type="molecule type" value="Genomic_DNA"/>
</dbReference>
<dbReference type="InterPro" id="IPR003795">
    <property type="entry name" value="DUF192"/>
</dbReference>
<evidence type="ECO:0000256" key="1">
    <source>
        <dbReference type="SAM" id="SignalP"/>
    </source>
</evidence>
<dbReference type="OrthoDB" id="5526466at2"/>
<dbReference type="Gene3D" id="2.60.120.1140">
    <property type="entry name" value="Protein of unknown function DUF192"/>
    <property type="match status" value="1"/>
</dbReference>
<accession>A0A552X658</accession>
<gene>
    <name evidence="2" type="ORF">FM042_02120</name>
</gene>
<dbReference type="Pfam" id="PF02643">
    <property type="entry name" value="DUF192"/>
    <property type="match status" value="1"/>
</dbReference>
<name>A0A552X658_9GAMM</name>
<proteinExistence type="predicted"/>
<reference evidence="2 3" key="1">
    <citation type="submission" date="2019-07" db="EMBL/GenBank/DDBJ databases">
        <authorList>
            <person name="Yang M."/>
            <person name="Zhao D."/>
            <person name="Xiang H."/>
        </authorList>
    </citation>
    <scope>NUCLEOTIDE SEQUENCE [LARGE SCALE GENOMIC DNA]</scope>
    <source>
        <strain evidence="2 3">IM1326</strain>
    </source>
</reference>
<dbReference type="PANTHER" id="PTHR37953:SF1">
    <property type="entry name" value="UPF0127 PROTEIN MJ1496"/>
    <property type="match status" value="1"/>
</dbReference>
<keyword evidence="3" id="KW-1185">Reference proteome</keyword>
<keyword evidence="1" id="KW-0732">Signal</keyword>
<protein>
    <submittedName>
        <fullName evidence="2">DUF192 domain-containing protein</fullName>
    </submittedName>
</protein>
<feature type="chain" id="PRO_5022005051" evidence="1">
    <location>
        <begin position="19"/>
        <end position="181"/>
    </location>
</feature>
<comment type="caution">
    <text evidence="2">The sequence shown here is derived from an EMBL/GenBank/DDBJ whole genome shotgun (WGS) entry which is preliminary data.</text>
</comment>
<dbReference type="Proteomes" id="UP000320359">
    <property type="component" value="Unassembled WGS sequence"/>
</dbReference>
<sequence>MLALTVIAASLLSACVKAETPATDALFPACLKGAESAVAQPLALELALTANERSRGLMHRESLPETQGMLFVYPDTQYLSFWMYNTRIPLDIAYLNHDFEIMEIQAMAPCTSALSSLCPSYPASQPVMMALEVNQGQFANWGVSVGDRLYNASCESPLEVSELWSFRNESATQTSAQEQGQ</sequence>
<dbReference type="AlphaFoldDB" id="A0A552X658"/>
<evidence type="ECO:0000313" key="3">
    <source>
        <dbReference type="Proteomes" id="UP000320359"/>
    </source>
</evidence>